<keyword evidence="5 7" id="KW-0460">Magnesium</keyword>
<dbReference type="GO" id="GO:0000287">
    <property type="term" value="F:magnesium ion binding"/>
    <property type="evidence" value="ECO:0007669"/>
    <property type="project" value="InterPro"/>
</dbReference>
<dbReference type="InterPro" id="IPR016055">
    <property type="entry name" value="A-D-PHexomutase_a/b/a-I/II/III"/>
</dbReference>
<dbReference type="InterPro" id="IPR036900">
    <property type="entry name" value="A-D-PHexomutase_C_sf"/>
</dbReference>
<organism evidence="12 13">
    <name type="scientific">Rothia koreensis</name>
    <dbReference type="NCBI Taxonomy" id="592378"/>
    <lineage>
        <taxon>Bacteria</taxon>
        <taxon>Bacillati</taxon>
        <taxon>Actinomycetota</taxon>
        <taxon>Actinomycetes</taxon>
        <taxon>Micrococcales</taxon>
        <taxon>Micrococcaceae</taxon>
        <taxon>Rothia</taxon>
    </lineage>
</organism>
<evidence type="ECO:0000313" key="12">
    <source>
        <dbReference type="EMBL" id="MUN54984.1"/>
    </source>
</evidence>
<dbReference type="SUPFAM" id="SSF53738">
    <property type="entry name" value="Phosphoglucomutase, first 3 domains"/>
    <property type="match status" value="3"/>
</dbReference>
<dbReference type="Gene3D" id="3.40.120.10">
    <property type="entry name" value="Alpha-D-Glucose-1,6-Bisphosphate, subunit A, domain 3"/>
    <property type="match status" value="3"/>
</dbReference>
<comment type="caution">
    <text evidence="12">The sequence shown here is derived from an EMBL/GenBank/DDBJ whole genome shotgun (WGS) entry which is preliminary data.</text>
</comment>
<evidence type="ECO:0000256" key="7">
    <source>
        <dbReference type="RuleBase" id="RU004326"/>
    </source>
</evidence>
<evidence type="ECO:0000256" key="1">
    <source>
        <dbReference type="ARBA" id="ARBA00001946"/>
    </source>
</evidence>
<dbReference type="Gene3D" id="3.30.310.50">
    <property type="entry name" value="Alpha-D-phosphohexomutase, C-terminal domain"/>
    <property type="match status" value="1"/>
</dbReference>
<dbReference type="Proteomes" id="UP000462152">
    <property type="component" value="Unassembled WGS sequence"/>
</dbReference>
<comment type="cofactor">
    <cofactor evidence="1">
        <name>Mg(2+)</name>
        <dbReference type="ChEBI" id="CHEBI:18420"/>
    </cofactor>
</comment>
<feature type="domain" description="Alpha-D-phosphohexomutase alpha/beta/alpha" evidence="11">
    <location>
        <begin position="337"/>
        <end position="449"/>
    </location>
</feature>
<dbReference type="PROSITE" id="PS00710">
    <property type="entry name" value="PGM_PMM"/>
    <property type="match status" value="1"/>
</dbReference>
<evidence type="ECO:0000256" key="6">
    <source>
        <dbReference type="ARBA" id="ARBA00023235"/>
    </source>
</evidence>
<evidence type="ECO:0000256" key="5">
    <source>
        <dbReference type="ARBA" id="ARBA00022842"/>
    </source>
</evidence>
<dbReference type="AlphaFoldDB" id="A0A7K1LIF9"/>
<name>A0A7K1LIF9_9MICC</name>
<dbReference type="GO" id="GO:0006166">
    <property type="term" value="P:purine ribonucleoside salvage"/>
    <property type="evidence" value="ECO:0007669"/>
    <property type="project" value="TreeGrafter"/>
</dbReference>
<feature type="domain" description="Alpha-D-phosphohexomutase alpha/beta/alpha" evidence="10">
    <location>
        <begin position="222"/>
        <end position="322"/>
    </location>
</feature>
<dbReference type="Pfam" id="PF00408">
    <property type="entry name" value="PGM_PMM_IV"/>
    <property type="match status" value="1"/>
</dbReference>
<dbReference type="GO" id="GO:0005975">
    <property type="term" value="P:carbohydrate metabolic process"/>
    <property type="evidence" value="ECO:0007669"/>
    <property type="project" value="InterPro"/>
</dbReference>
<dbReference type="InterPro" id="IPR005843">
    <property type="entry name" value="A-D-PHexomutase_C"/>
</dbReference>
<reference evidence="12 13" key="1">
    <citation type="submission" date="2019-12" db="EMBL/GenBank/DDBJ databases">
        <authorList>
            <person name="Li J."/>
            <person name="Shi Y."/>
            <person name="Xu G."/>
            <person name="Xiao D."/>
            <person name="Ran X."/>
        </authorList>
    </citation>
    <scope>NUCLEOTIDE SEQUENCE [LARGE SCALE GENOMIC DNA]</scope>
    <source>
        <strain evidence="12 13">JCM 15915</strain>
    </source>
</reference>
<protein>
    <submittedName>
        <fullName evidence="12">Phospho-sugar mutase</fullName>
    </submittedName>
</protein>
<dbReference type="SUPFAM" id="SSF55957">
    <property type="entry name" value="Phosphoglucomutase, C-terminal domain"/>
    <property type="match status" value="1"/>
</dbReference>
<dbReference type="PANTHER" id="PTHR45745">
    <property type="entry name" value="PHOSPHOMANNOMUTASE 45A"/>
    <property type="match status" value="1"/>
</dbReference>
<dbReference type="InterPro" id="IPR005844">
    <property type="entry name" value="A-D-PHexomutase_a/b/a-I"/>
</dbReference>
<dbReference type="CDD" id="cd05799">
    <property type="entry name" value="PGM2"/>
    <property type="match status" value="1"/>
</dbReference>
<evidence type="ECO:0000256" key="3">
    <source>
        <dbReference type="ARBA" id="ARBA00022553"/>
    </source>
</evidence>
<evidence type="ECO:0000259" key="10">
    <source>
        <dbReference type="Pfam" id="PF02879"/>
    </source>
</evidence>
<dbReference type="InterPro" id="IPR005845">
    <property type="entry name" value="A-D-PHexomutase_a/b/a-II"/>
</dbReference>
<sequence>MTTELINEAMQWVEADPDPQTQRELLEMISHAETEEGESLLRERFSGRLQFGTAGLRAALGAGPMRMNRAVVAQAAYGVATYLKERAAKENWTSTPRAVIGYDARTKSDAFARDTAGIFTAAGLDAFLMPVPLPTPVLAWATRLLKADVGIMVTASHNPASDNGYKVYLGGQAVGEDARGAQIIPPIDTEIAEKIADAPSVDRIERADSGWTVLPERLARDYEHEVTSLIPGIAPASRSLAVVLTPMHGVGGEVMSFVLSRAGFDRLHVVPEQALPDPKFPTVRFPNPEEPGAMDLAIGLARDRKADLVIANDPDADRVAFAVPDAEAEDGWRILTGDEVGAIIGRIMLERLPATSGSRRYFASSIVSSSLLGRMATAHGIEHRETLTGFKWIARVQGLVYGYEEALGYCVAPDLVKDKDGISAALIVADYASKLKDAGKSLTDVLDDIARQHGVHATAQLSVRVEDLDRITAMMGRLRRTRPEELGGSPVTKVRDLSQGSKNLPPTDALVYLTDNGGRVIVRPSGTEPKLKCYLEAVVPVENETPLAEARDIANRRLAALREDIALALGVDSES</sequence>
<evidence type="ECO:0000256" key="2">
    <source>
        <dbReference type="ARBA" id="ARBA00010231"/>
    </source>
</evidence>
<keyword evidence="6" id="KW-0413">Isomerase</keyword>
<evidence type="ECO:0000259" key="11">
    <source>
        <dbReference type="Pfam" id="PF02880"/>
    </source>
</evidence>
<accession>A0A7K1LIF9</accession>
<feature type="domain" description="Alpha-D-phosphohexomutase C-terminal" evidence="8">
    <location>
        <begin position="491"/>
        <end position="543"/>
    </location>
</feature>
<dbReference type="InterPro" id="IPR016066">
    <property type="entry name" value="A-D-PHexomutase_CS"/>
</dbReference>
<evidence type="ECO:0000313" key="13">
    <source>
        <dbReference type="Proteomes" id="UP000462152"/>
    </source>
</evidence>
<evidence type="ECO:0000256" key="4">
    <source>
        <dbReference type="ARBA" id="ARBA00022723"/>
    </source>
</evidence>
<dbReference type="PANTHER" id="PTHR45745:SF1">
    <property type="entry name" value="PHOSPHOGLUCOMUTASE 2B-RELATED"/>
    <property type="match status" value="1"/>
</dbReference>
<dbReference type="GO" id="GO:0008973">
    <property type="term" value="F:phosphopentomutase activity"/>
    <property type="evidence" value="ECO:0007669"/>
    <property type="project" value="TreeGrafter"/>
</dbReference>
<keyword evidence="13" id="KW-1185">Reference proteome</keyword>
<dbReference type="EMBL" id="WOGT01000003">
    <property type="protein sequence ID" value="MUN54984.1"/>
    <property type="molecule type" value="Genomic_DNA"/>
</dbReference>
<dbReference type="PRINTS" id="PR00509">
    <property type="entry name" value="PGMPMM"/>
</dbReference>
<dbReference type="RefSeq" id="WP_129315098.1">
    <property type="nucleotide sequence ID" value="NZ_NOIQ01000003.1"/>
</dbReference>
<dbReference type="Pfam" id="PF02880">
    <property type="entry name" value="PGM_PMM_III"/>
    <property type="match status" value="1"/>
</dbReference>
<dbReference type="OrthoDB" id="9806956at2"/>
<evidence type="ECO:0000259" key="9">
    <source>
        <dbReference type="Pfam" id="PF02878"/>
    </source>
</evidence>
<keyword evidence="3" id="KW-0597">Phosphoprotein</keyword>
<dbReference type="Pfam" id="PF02879">
    <property type="entry name" value="PGM_PMM_II"/>
    <property type="match status" value="1"/>
</dbReference>
<proteinExistence type="inferred from homology"/>
<gene>
    <name evidence="12" type="ORF">GMA10_07130</name>
</gene>
<keyword evidence="4 7" id="KW-0479">Metal-binding</keyword>
<evidence type="ECO:0000259" key="8">
    <source>
        <dbReference type="Pfam" id="PF00408"/>
    </source>
</evidence>
<dbReference type="InterPro" id="IPR005846">
    <property type="entry name" value="A-D-PHexomutase_a/b/a-III"/>
</dbReference>
<dbReference type="Pfam" id="PF02878">
    <property type="entry name" value="PGM_PMM_I"/>
    <property type="match status" value="1"/>
</dbReference>
<feature type="domain" description="Alpha-D-phosphohexomutase alpha/beta/alpha" evidence="9">
    <location>
        <begin position="49"/>
        <end position="195"/>
    </location>
</feature>
<comment type="similarity">
    <text evidence="2 7">Belongs to the phosphohexose mutase family.</text>
</comment>
<dbReference type="InterPro" id="IPR005841">
    <property type="entry name" value="Alpha-D-phosphohexomutase_SF"/>
</dbReference>